<evidence type="ECO:0000313" key="1">
    <source>
        <dbReference type="EMBL" id="KAH7953607.1"/>
    </source>
</evidence>
<reference evidence="1" key="1">
    <citation type="submission" date="2020-05" db="EMBL/GenBank/DDBJ databases">
        <title>Large-scale comparative analyses of tick genomes elucidate their genetic diversity and vector capacities.</title>
        <authorList>
            <person name="Jia N."/>
            <person name="Wang J."/>
            <person name="Shi W."/>
            <person name="Du L."/>
            <person name="Sun Y."/>
            <person name="Zhan W."/>
            <person name="Jiang J."/>
            <person name="Wang Q."/>
            <person name="Zhang B."/>
            <person name="Ji P."/>
            <person name="Sakyi L.B."/>
            <person name="Cui X."/>
            <person name="Yuan T."/>
            <person name="Jiang B."/>
            <person name="Yang W."/>
            <person name="Lam T.T.-Y."/>
            <person name="Chang Q."/>
            <person name="Ding S."/>
            <person name="Wang X."/>
            <person name="Zhu J."/>
            <person name="Ruan X."/>
            <person name="Zhao L."/>
            <person name="Wei J."/>
            <person name="Que T."/>
            <person name="Du C."/>
            <person name="Cheng J."/>
            <person name="Dai P."/>
            <person name="Han X."/>
            <person name="Huang E."/>
            <person name="Gao Y."/>
            <person name="Liu J."/>
            <person name="Shao H."/>
            <person name="Ye R."/>
            <person name="Li L."/>
            <person name="Wei W."/>
            <person name="Wang X."/>
            <person name="Wang C."/>
            <person name="Yang T."/>
            <person name="Huo Q."/>
            <person name="Li W."/>
            <person name="Guo W."/>
            <person name="Chen H."/>
            <person name="Zhou L."/>
            <person name="Ni X."/>
            <person name="Tian J."/>
            <person name="Zhou Y."/>
            <person name="Sheng Y."/>
            <person name="Liu T."/>
            <person name="Pan Y."/>
            <person name="Xia L."/>
            <person name="Li J."/>
            <person name="Zhao F."/>
            <person name="Cao W."/>
        </authorList>
    </citation>
    <scope>NUCLEOTIDE SEQUENCE</scope>
    <source>
        <strain evidence="1">Dsil-2018</strain>
    </source>
</reference>
<organism evidence="1 2">
    <name type="scientific">Dermacentor silvarum</name>
    <name type="common">Tick</name>
    <dbReference type="NCBI Taxonomy" id="543639"/>
    <lineage>
        <taxon>Eukaryota</taxon>
        <taxon>Metazoa</taxon>
        <taxon>Ecdysozoa</taxon>
        <taxon>Arthropoda</taxon>
        <taxon>Chelicerata</taxon>
        <taxon>Arachnida</taxon>
        <taxon>Acari</taxon>
        <taxon>Parasitiformes</taxon>
        <taxon>Ixodida</taxon>
        <taxon>Ixodoidea</taxon>
        <taxon>Ixodidae</taxon>
        <taxon>Rhipicephalinae</taxon>
        <taxon>Dermacentor</taxon>
    </lineage>
</organism>
<proteinExistence type="predicted"/>
<dbReference type="EMBL" id="CM023473">
    <property type="protein sequence ID" value="KAH7953607.1"/>
    <property type="molecule type" value="Genomic_DNA"/>
</dbReference>
<evidence type="ECO:0000313" key="2">
    <source>
        <dbReference type="Proteomes" id="UP000821865"/>
    </source>
</evidence>
<accession>A0ACB8CWN2</accession>
<sequence>MTRIAETTPQECPLFVEPPMVLPPDNFYGSKEGDEENACFLARSMDCSGEEHYQQEPHRQAGNTEDSMNDLRSIRTLEVDIEIDDVVCRKVKLNQVIHNNGGFTDIDKFTSLRSVLTGDAALETAGLPATASCYSDALEILKERFAKDNLIILNHMQRLIDLQPVRSPNYLRGVRSLYDTVQSQTRALKTLKVSEDNYSSMFYPIFLKSLPHDIVLDFNKTIHCTPEFGGKGRSWKHWRTSTAYPTTEGEH</sequence>
<dbReference type="Proteomes" id="UP000821865">
    <property type="component" value="Chromosome 4"/>
</dbReference>
<keyword evidence="2" id="KW-1185">Reference proteome</keyword>
<protein>
    <submittedName>
        <fullName evidence="1">Uncharacterized protein</fullName>
    </submittedName>
</protein>
<comment type="caution">
    <text evidence="1">The sequence shown here is derived from an EMBL/GenBank/DDBJ whole genome shotgun (WGS) entry which is preliminary data.</text>
</comment>
<name>A0ACB8CWN2_DERSI</name>
<gene>
    <name evidence="1" type="ORF">HPB49_010556</name>
</gene>